<reference evidence="10" key="1">
    <citation type="submission" date="2022-12" db="EMBL/GenBank/DDBJ databases">
        <title>Draft genome assemblies for two species of Escallonia (Escalloniales).</title>
        <authorList>
            <person name="Chanderbali A."/>
            <person name="Dervinis C."/>
            <person name="Anghel I."/>
            <person name="Soltis D."/>
            <person name="Soltis P."/>
            <person name="Zapata F."/>
        </authorList>
    </citation>
    <scope>NUCLEOTIDE SEQUENCE</scope>
    <source>
        <strain evidence="10">UCBG92.1500</strain>
        <tissue evidence="10">Leaf</tissue>
    </source>
</reference>
<evidence type="ECO:0000256" key="5">
    <source>
        <dbReference type="ARBA" id="ARBA00023125"/>
    </source>
</evidence>
<protein>
    <recommendedName>
        <fullName evidence="9">ALOG domain-containing protein</fullName>
    </recommendedName>
</protein>
<dbReference type="EMBL" id="JAVXUO010002814">
    <property type="protein sequence ID" value="KAK2969466.1"/>
    <property type="molecule type" value="Genomic_DNA"/>
</dbReference>
<keyword evidence="3" id="KW-0217">Developmental protein</keyword>
<evidence type="ECO:0000256" key="3">
    <source>
        <dbReference type="ARBA" id="ARBA00022473"/>
    </source>
</evidence>
<dbReference type="AlphaFoldDB" id="A0AA88U5K1"/>
<comment type="similarity">
    <text evidence="2">Belongs to the plant homeotic and developmental regulators ALOG protein family.</text>
</comment>
<dbReference type="Proteomes" id="UP001187471">
    <property type="component" value="Unassembled WGS sequence"/>
</dbReference>
<dbReference type="GO" id="GO:0003677">
    <property type="term" value="F:DNA binding"/>
    <property type="evidence" value="ECO:0007669"/>
    <property type="project" value="UniProtKB-KW"/>
</dbReference>
<keyword evidence="11" id="KW-1185">Reference proteome</keyword>
<dbReference type="PANTHER" id="PTHR31165:SF115">
    <property type="entry name" value="PROTEIN LIGHT-DEPENDENT SHORT HYPOCOTYLS 4"/>
    <property type="match status" value="1"/>
</dbReference>
<keyword evidence="6" id="KW-0804">Transcription</keyword>
<evidence type="ECO:0000256" key="4">
    <source>
        <dbReference type="ARBA" id="ARBA00023015"/>
    </source>
</evidence>
<dbReference type="Pfam" id="PF04852">
    <property type="entry name" value="ALOG_dom"/>
    <property type="match status" value="1"/>
</dbReference>
<name>A0AA88U5K1_9ASTE</name>
<comment type="subcellular location">
    <subcellularLocation>
        <location evidence="1">Nucleus</location>
    </subcellularLocation>
</comment>
<dbReference type="InterPro" id="IPR040222">
    <property type="entry name" value="ALOG"/>
</dbReference>
<comment type="caution">
    <text evidence="10">The sequence shown here is derived from an EMBL/GenBank/DDBJ whole genome shotgun (WGS) entry which is preliminary data.</text>
</comment>
<feature type="domain" description="ALOG" evidence="9">
    <location>
        <begin position="13"/>
        <end position="77"/>
    </location>
</feature>
<dbReference type="GO" id="GO:0009416">
    <property type="term" value="P:response to light stimulus"/>
    <property type="evidence" value="ECO:0007669"/>
    <property type="project" value="TreeGrafter"/>
</dbReference>
<evidence type="ECO:0000256" key="8">
    <source>
        <dbReference type="SAM" id="MobiDB-lite"/>
    </source>
</evidence>
<dbReference type="PROSITE" id="PS51697">
    <property type="entry name" value="ALOG"/>
    <property type="match status" value="1"/>
</dbReference>
<proteinExistence type="inferred from homology"/>
<dbReference type="InterPro" id="IPR006936">
    <property type="entry name" value="ALOG_dom"/>
</dbReference>
<keyword evidence="5" id="KW-0238">DNA-binding</keyword>
<evidence type="ECO:0000259" key="9">
    <source>
        <dbReference type="PROSITE" id="PS51697"/>
    </source>
</evidence>
<dbReference type="GO" id="GO:0005634">
    <property type="term" value="C:nucleus"/>
    <property type="evidence" value="ECO:0007669"/>
    <property type="project" value="UniProtKB-SubCell"/>
</dbReference>
<evidence type="ECO:0000313" key="11">
    <source>
        <dbReference type="Proteomes" id="UP001187471"/>
    </source>
</evidence>
<keyword evidence="4" id="KW-0805">Transcription regulation</keyword>
<organism evidence="10 11">
    <name type="scientific">Escallonia rubra</name>
    <dbReference type="NCBI Taxonomy" id="112253"/>
    <lineage>
        <taxon>Eukaryota</taxon>
        <taxon>Viridiplantae</taxon>
        <taxon>Streptophyta</taxon>
        <taxon>Embryophyta</taxon>
        <taxon>Tracheophyta</taxon>
        <taxon>Spermatophyta</taxon>
        <taxon>Magnoliopsida</taxon>
        <taxon>eudicotyledons</taxon>
        <taxon>Gunneridae</taxon>
        <taxon>Pentapetalae</taxon>
        <taxon>asterids</taxon>
        <taxon>campanulids</taxon>
        <taxon>Escalloniales</taxon>
        <taxon>Escalloniaceae</taxon>
        <taxon>Escallonia</taxon>
    </lineage>
</organism>
<keyword evidence="7" id="KW-0539">Nucleus</keyword>
<sequence>MENPRSMPTTLSRYENQKCRDWNTFGQYLRNHRPPLSLARYIGAHVLEFLRYLNQFGKTKVHAHPCPFFGHPSPPAPSARLGAASTPSSAASAPPSRRTEASPSQTQLGRAPSGFTSVKSAIRSPKHGGSATRRRSGAHPITLPISAVRFKNPSDLGAVTGTGIEAACAAHPTADVFINFASYRSAAACSKTALKQPTIGVVAIIAEGGPVSNTKELIAYSRKNNKVT</sequence>
<evidence type="ECO:0000256" key="1">
    <source>
        <dbReference type="ARBA" id="ARBA00004123"/>
    </source>
</evidence>
<evidence type="ECO:0000256" key="7">
    <source>
        <dbReference type="ARBA" id="ARBA00023242"/>
    </source>
</evidence>
<gene>
    <name evidence="10" type="ORF">RJ640_016818</name>
</gene>
<evidence type="ECO:0000256" key="6">
    <source>
        <dbReference type="ARBA" id="ARBA00023163"/>
    </source>
</evidence>
<dbReference type="Gene3D" id="3.40.50.720">
    <property type="entry name" value="NAD(P)-binding Rossmann-like Domain"/>
    <property type="match status" value="1"/>
</dbReference>
<feature type="compositionally biased region" description="Low complexity" evidence="8">
    <location>
        <begin position="83"/>
        <end position="104"/>
    </location>
</feature>
<dbReference type="GO" id="GO:0009299">
    <property type="term" value="P:mRNA transcription"/>
    <property type="evidence" value="ECO:0007669"/>
    <property type="project" value="TreeGrafter"/>
</dbReference>
<evidence type="ECO:0000313" key="10">
    <source>
        <dbReference type="EMBL" id="KAK2969466.1"/>
    </source>
</evidence>
<feature type="region of interest" description="Disordered" evidence="8">
    <location>
        <begin position="74"/>
        <end position="138"/>
    </location>
</feature>
<accession>A0AA88U5K1</accession>
<evidence type="ECO:0000256" key="2">
    <source>
        <dbReference type="ARBA" id="ARBA00010308"/>
    </source>
</evidence>
<dbReference type="PANTHER" id="PTHR31165">
    <property type="entry name" value="PROTEIN G1-LIKE2"/>
    <property type="match status" value="1"/>
</dbReference>